<name>F4GL21_PARC1</name>
<reference evidence="2" key="1">
    <citation type="submission" date="2011-04" db="EMBL/GenBank/DDBJ databases">
        <title>The complete genome of Spirochaeta coccoides DSM 17374.</title>
        <authorList>
            <person name="Lucas S."/>
            <person name="Copeland A."/>
            <person name="Lapidus A."/>
            <person name="Bruce D."/>
            <person name="Goodwin L."/>
            <person name="Pitluck S."/>
            <person name="Peters L."/>
            <person name="Kyrpides N."/>
            <person name="Mavromatis K."/>
            <person name="Pagani I."/>
            <person name="Ivanova N."/>
            <person name="Ovchinnikova G."/>
            <person name="Lu M."/>
            <person name="Detter J.C."/>
            <person name="Tapia R."/>
            <person name="Han C."/>
            <person name="Land M."/>
            <person name="Hauser L."/>
            <person name="Markowitz V."/>
            <person name="Cheng J.-F."/>
            <person name="Hugenholtz P."/>
            <person name="Woyke T."/>
            <person name="Wu D."/>
            <person name="Spring S."/>
            <person name="Schroeder M."/>
            <person name="Brambilla E."/>
            <person name="Klenk H.-P."/>
            <person name="Eisen J.A."/>
        </authorList>
    </citation>
    <scope>NUCLEOTIDE SEQUENCE [LARGE SCALE GENOMIC DNA]</scope>
    <source>
        <strain evidence="2">ATCC BAA-1237 / DSM 17374 / SPN1</strain>
    </source>
</reference>
<dbReference type="Pfam" id="PF19570">
    <property type="entry name" value="DUF6088"/>
    <property type="match status" value="1"/>
</dbReference>
<dbReference type="AlphaFoldDB" id="F4GL21"/>
<dbReference type="eggNOG" id="COG5340">
    <property type="taxonomic scope" value="Bacteria"/>
</dbReference>
<dbReference type="EMBL" id="CP002659">
    <property type="protein sequence ID" value="AEC02361.1"/>
    <property type="molecule type" value="Genomic_DNA"/>
</dbReference>
<gene>
    <name evidence="1" type="ordered locus">Spico_1144</name>
</gene>
<proteinExistence type="predicted"/>
<protein>
    <recommendedName>
        <fullName evidence="3">Transcriptional regulator, AbiEi antitoxin, Type IV TA system</fullName>
    </recommendedName>
</protein>
<dbReference type="STRING" id="760011.Spico_1144"/>
<dbReference type="RefSeq" id="WP_013739756.1">
    <property type="nucleotide sequence ID" value="NC_015436.1"/>
</dbReference>
<dbReference type="InterPro" id="IPR045738">
    <property type="entry name" value="DUF6088"/>
</dbReference>
<reference evidence="1 2" key="2">
    <citation type="journal article" date="2012" name="Stand. Genomic Sci.">
        <title>Complete genome sequence of the termite hindgut bacterium Spirochaeta coccoides type strain (SPN1(T)), reclassification in the genus Sphaerochaeta as Sphaerochaeta coccoides comb. nov. and emendations of the family Spirochaetaceae and the genus Sphaerochaeta.</title>
        <authorList>
            <person name="Abt B."/>
            <person name="Han C."/>
            <person name="Scheuner C."/>
            <person name="Lu M."/>
            <person name="Lapidus A."/>
            <person name="Nolan M."/>
            <person name="Lucas S."/>
            <person name="Hammon N."/>
            <person name="Deshpande S."/>
            <person name="Cheng J.F."/>
            <person name="Tapia R."/>
            <person name="Goodwin L.A."/>
            <person name="Pitluck S."/>
            <person name="Liolios K."/>
            <person name="Pagani I."/>
            <person name="Ivanova N."/>
            <person name="Mavromatis K."/>
            <person name="Mikhailova N."/>
            <person name="Huntemann M."/>
            <person name="Pati A."/>
            <person name="Chen A."/>
            <person name="Palaniappan K."/>
            <person name="Land M."/>
            <person name="Hauser L."/>
            <person name="Brambilla E.M."/>
            <person name="Rohde M."/>
            <person name="Spring S."/>
            <person name="Gronow S."/>
            <person name="Goker M."/>
            <person name="Woyke T."/>
            <person name="Bristow J."/>
            <person name="Eisen J.A."/>
            <person name="Markowitz V."/>
            <person name="Hugenholtz P."/>
            <person name="Kyrpides N.C."/>
            <person name="Klenk H.P."/>
            <person name="Detter J.C."/>
        </authorList>
    </citation>
    <scope>NUCLEOTIDE SEQUENCE [LARGE SCALE GENOMIC DNA]</scope>
    <source>
        <strain evidence="2">ATCC BAA-1237 / DSM 17374 / SPN1</strain>
    </source>
</reference>
<accession>F4GL21</accession>
<dbReference type="KEGG" id="scc:Spico_1144"/>
<dbReference type="HOGENOM" id="CLU_067316_1_0_12"/>
<sequence length="203" mass="22698">MKSRVEEIRSQIQRMNSRSIFFADDFGMDDRQAVRVILSRLAKDNTIVRLGAGIYMKPRYSNLIHSIEYPSVGDIAQAVAQKEKARIVPSGAYAVHRLGLSTQIPTRAIFLTDGSPRKMTLEDGREIIFKRTAAKNLAYKNTTIGIIVSALKEIGAKGIDAETRNLLARLLESVPYDKAREDILIAPEWIQKELIGILRKGSS</sequence>
<evidence type="ECO:0000313" key="1">
    <source>
        <dbReference type="EMBL" id="AEC02361.1"/>
    </source>
</evidence>
<dbReference type="OrthoDB" id="9798200at2"/>
<keyword evidence="2" id="KW-1185">Reference proteome</keyword>
<evidence type="ECO:0000313" key="2">
    <source>
        <dbReference type="Proteomes" id="UP000007939"/>
    </source>
</evidence>
<dbReference type="Proteomes" id="UP000007939">
    <property type="component" value="Chromosome"/>
</dbReference>
<organism evidence="1 2">
    <name type="scientific">Parasphaerochaeta coccoides (strain ATCC BAA-1237 / DSM 17374 / SPN1)</name>
    <name type="common">Sphaerochaeta coccoides</name>
    <dbReference type="NCBI Taxonomy" id="760011"/>
    <lineage>
        <taxon>Bacteria</taxon>
        <taxon>Pseudomonadati</taxon>
        <taxon>Spirochaetota</taxon>
        <taxon>Spirochaetia</taxon>
        <taxon>Spirochaetales</taxon>
        <taxon>Sphaerochaetaceae</taxon>
        <taxon>Parasphaerochaeta</taxon>
    </lineage>
</organism>
<evidence type="ECO:0008006" key="3">
    <source>
        <dbReference type="Google" id="ProtNLM"/>
    </source>
</evidence>